<comment type="caution">
    <text evidence="3">The sequence shown here is derived from an EMBL/GenBank/DDBJ whole genome shotgun (WGS) entry which is preliminary data.</text>
</comment>
<accession>A0AAD6SCL7</accession>
<evidence type="ECO:0000313" key="3">
    <source>
        <dbReference type="EMBL" id="KAJ7024221.1"/>
    </source>
</evidence>
<dbReference type="Proteomes" id="UP001218188">
    <property type="component" value="Unassembled WGS sequence"/>
</dbReference>
<feature type="domain" description="CxC2-like cysteine cluster KDZ transposase-associated" evidence="2">
    <location>
        <begin position="198"/>
        <end position="310"/>
    </location>
</feature>
<dbReference type="Pfam" id="PF18803">
    <property type="entry name" value="CxC2"/>
    <property type="match status" value="1"/>
</dbReference>
<feature type="compositionally biased region" description="Acidic residues" evidence="1">
    <location>
        <begin position="962"/>
        <end position="975"/>
    </location>
</feature>
<evidence type="ECO:0000259" key="2">
    <source>
        <dbReference type="Pfam" id="PF18803"/>
    </source>
</evidence>
<dbReference type="InterPro" id="IPR040521">
    <property type="entry name" value="KDZ"/>
</dbReference>
<dbReference type="InterPro" id="IPR041457">
    <property type="entry name" value="CxC2_KDZ-assoc"/>
</dbReference>
<dbReference type="EMBL" id="JARJCM010000173">
    <property type="protein sequence ID" value="KAJ7024221.1"/>
    <property type="molecule type" value="Genomic_DNA"/>
</dbReference>
<sequence>MPPRKAKRELIPDSDDEGDVGGPALQDVDLIPEEHIHRGQDGRLRRDYNVVEAPASLSKPAPKRVAGLKPDAAVMPTEHFDAGPREEWCQEDDEVVYDLLPKEPRDQRPSDHPLGEWVRRKKPQKYLDQLIQLEGRGDYQQDEHCIVCGVSPDTFFRCCECFTDDLFYQTCIILGHSSAPLHVVEAWTGTLFERTFFKALGLRIQRCHGKPNKMRPRHGVCSNPRPAVGDDFVVVDTHAIHEVALDFCGCETAQPHDIQLLRAWWYPITGKNPRTAATFTVLRRFHLTTLESKCSCKEFYTSVARGSDNTASVIGLAALVRPPVYRFHGCTRVHRFNVPPEKKFLYALFLALDANFRMRWKKVSSEEKDPSLGDGWSFYGQIAPYYNYLAENWKRKQERSTCVAHDAVDKPDRESRGTASSGIATVDCARHNIKRPNAVGDLQLGERYINMDYIFFMGLAGSEISELFVSYDIACQWHKNIWERMKTFPCEVRFVRGKKFCVFLIPKFHLPAHIEACNILFSFHLTSTAKMGPGMRRETINDTFNNMNRKKIVEMGKVGDCVPELITAATELEELEESLRKLGAGTALGEWRAEVKAWEADVSAPNPFAAKVERRTVVQVRGEMAEEELHASELIAMGMQLEELQRNLGFDIGGIGNHLSVDQKTNFTERGNKLRRKVLTWMDAHVLFAPQMEERTRRSAERYRVAYRVLVGLGKHLKRREWETELRPLLPEDVRGMPRVLFQDPERKKLLMKKGAAARKKAKDMGAEVKARMLWIWRSPGVEEEGEGGMNEALRIEWAKTRARFLRQREQLNLLEEEMRRILQFLRWRADWWDQRAGQRQQAPEDDTEGVPYVAYAPRHRAYQKGSIAYAQRQAVILHKRAEQFEKEWEDVPDFIEMGRSALGDMRDGEIREDEDEATVEDEVVVEDEVEASEALDELAVPGRRPAPPTLIVEAPAREENEPVEEENEDDYRDV</sequence>
<keyword evidence="4" id="KW-1185">Reference proteome</keyword>
<name>A0AAD6SCL7_9AGAR</name>
<dbReference type="AlphaFoldDB" id="A0AAD6SCL7"/>
<evidence type="ECO:0000313" key="4">
    <source>
        <dbReference type="Proteomes" id="UP001218188"/>
    </source>
</evidence>
<organism evidence="3 4">
    <name type="scientific">Mycena alexandri</name>
    <dbReference type="NCBI Taxonomy" id="1745969"/>
    <lineage>
        <taxon>Eukaryota</taxon>
        <taxon>Fungi</taxon>
        <taxon>Dikarya</taxon>
        <taxon>Basidiomycota</taxon>
        <taxon>Agaricomycotina</taxon>
        <taxon>Agaricomycetes</taxon>
        <taxon>Agaricomycetidae</taxon>
        <taxon>Agaricales</taxon>
        <taxon>Marasmiineae</taxon>
        <taxon>Mycenaceae</taxon>
        <taxon>Mycena</taxon>
    </lineage>
</organism>
<proteinExistence type="predicted"/>
<gene>
    <name evidence="3" type="ORF">C8F04DRAFT_1270545</name>
</gene>
<reference evidence="3" key="1">
    <citation type="submission" date="2023-03" db="EMBL/GenBank/DDBJ databases">
        <title>Massive genome expansion in bonnet fungi (Mycena s.s.) driven by repeated elements and novel gene families across ecological guilds.</title>
        <authorList>
            <consortium name="Lawrence Berkeley National Laboratory"/>
            <person name="Harder C.B."/>
            <person name="Miyauchi S."/>
            <person name="Viragh M."/>
            <person name="Kuo A."/>
            <person name="Thoen E."/>
            <person name="Andreopoulos B."/>
            <person name="Lu D."/>
            <person name="Skrede I."/>
            <person name="Drula E."/>
            <person name="Henrissat B."/>
            <person name="Morin E."/>
            <person name="Kohler A."/>
            <person name="Barry K."/>
            <person name="LaButti K."/>
            <person name="Morin E."/>
            <person name="Salamov A."/>
            <person name="Lipzen A."/>
            <person name="Mereny Z."/>
            <person name="Hegedus B."/>
            <person name="Baldrian P."/>
            <person name="Stursova M."/>
            <person name="Weitz H."/>
            <person name="Taylor A."/>
            <person name="Grigoriev I.V."/>
            <person name="Nagy L.G."/>
            <person name="Martin F."/>
            <person name="Kauserud H."/>
        </authorList>
    </citation>
    <scope>NUCLEOTIDE SEQUENCE</scope>
    <source>
        <strain evidence="3">CBHHK200</strain>
    </source>
</reference>
<evidence type="ECO:0000256" key="1">
    <source>
        <dbReference type="SAM" id="MobiDB-lite"/>
    </source>
</evidence>
<dbReference type="Pfam" id="PF18758">
    <property type="entry name" value="KDZ"/>
    <property type="match status" value="1"/>
</dbReference>
<protein>
    <recommendedName>
        <fullName evidence="2">CxC2-like cysteine cluster KDZ transposase-associated domain-containing protein</fullName>
    </recommendedName>
</protein>
<feature type="region of interest" description="Disordered" evidence="1">
    <location>
        <begin position="1"/>
        <end position="26"/>
    </location>
</feature>
<feature type="region of interest" description="Disordered" evidence="1">
    <location>
        <begin position="930"/>
        <end position="975"/>
    </location>
</feature>